<dbReference type="RefSeq" id="WP_090025452.1">
    <property type="nucleotide sequence ID" value="NZ_FOVD01000005.1"/>
</dbReference>
<organism evidence="1 2">
    <name type="scientific">Chryseobacterium oleae</name>
    <dbReference type="NCBI Taxonomy" id="491207"/>
    <lineage>
        <taxon>Bacteria</taxon>
        <taxon>Pseudomonadati</taxon>
        <taxon>Bacteroidota</taxon>
        <taxon>Flavobacteriia</taxon>
        <taxon>Flavobacteriales</taxon>
        <taxon>Weeksellaceae</taxon>
        <taxon>Chryseobacterium group</taxon>
        <taxon>Chryseobacterium</taxon>
    </lineage>
</organism>
<name>A0A1I5A1Q2_CHROL</name>
<protein>
    <submittedName>
        <fullName evidence="1">Uncharacterized protein</fullName>
    </submittedName>
</protein>
<evidence type="ECO:0000313" key="2">
    <source>
        <dbReference type="Proteomes" id="UP000198769"/>
    </source>
</evidence>
<sequence length="265" mass="31385">MKDIYFKIPLYKKNEITDQAKFIQFIEYDGIVDGYNPHLDENTTYRVKNLRSSTWYEHLESYCGYHPVELTCVRTGFTIRYYFLIELDETDADNEKFYFQKVGQYPTIADLEISQLKKYSKIFSKNDKKELVKAIGLSSNGVGVGSFVYLRRIFENLITKHYDIAKQTTGWNDDEYHKCRMAEKIGMLKDFLPEFVVKNKSIYSIVSKGIHELEEQECLEYFPVLKDAIILILEMDYKKWEKQNQENQAQENIQKIIDKLSKDKT</sequence>
<dbReference type="OrthoDB" id="981660at2"/>
<proteinExistence type="predicted"/>
<dbReference type="AlphaFoldDB" id="A0A1I5A1Q2"/>
<accession>A0A1I5A1Q2</accession>
<dbReference type="Proteomes" id="UP000198769">
    <property type="component" value="Unassembled WGS sequence"/>
</dbReference>
<gene>
    <name evidence="1" type="ORF">SAMN05421594_3252</name>
</gene>
<evidence type="ECO:0000313" key="1">
    <source>
        <dbReference type="EMBL" id="SFN56300.1"/>
    </source>
</evidence>
<reference evidence="2" key="1">
    <citation type="submission" date="2016-10" db="EMBL/GenBank/DDBJ databases">
        <authorList>
            <person name="Varghese N."/>
            <person name="Submissions S."/>
        </authorList>
    </citation>
    <scope>NUCLEOTIDE SEQUENCE [LARGE SCALE GENOMIC DNA]</scope>
    <source>
        <strain evidence="2">DSM 25575</strain>
    </source>
</reference>
<dbReference type="EMBL" id="FOVD01000005">
    <property type="protein sequence ID" value="SFN56300.1"/>
    <property type="molecule type" value="Genomic_DNA"/>
</dbReference>
<keyword evidence="2" id="KW-1185">Reference proteome</keyword>